<evidence type="ECO:0000256" key="10">
    <source>
        <dbReference type="PROSITE-ProRule" id="PRU00169"/>
    </source>
</evidence>
<dbReference type="Pfam" id="PF12833">
    <property type="entry name" value="HTH_18"/>
    <property type="match status" value="1"/>
</dbReference>
<reference evidence="13 14" key="1">
    <citation type="submission" date="2015-09" db="EMBL/GenBank/DDBJ databases">
        <authorList>
            <consortium name="Pathogen Informatics"/>
        </authorList>
    </citation>
    <scope>NUCLEOTIDE SEQUENCE [LARGE SCALE GENOMIC DNA]</scope>
    <source>
        <strain evidence="13 14">2789STDY5608891</strain>
    </source>
</reference>
<organism evidence="13 14">
    <name type="scientific">Eubacterium ramulus</name>
    <dbReference type="NCBI Taxonomy" id="39490"/>
    <lineage>
        <taxon>Bacteria</taxon>
        <taxon>Bacillati</taxon>
        <taxon>Bacillota</taxon>
        <taxon>Clostridia</taxon>
        <taxon>Eubacteriales</taxon>
        <taxon>Eubacteriaceae</taxon>
        <taxon>Eubacterium</taxon>
    </lineage>
</organism>
<feature type="domain" description="Response regulatory" evidence="12">
    <location>
        <begin position="6"/>
        <end position="123"/>
    </location>
</feature>
<gene>
    <name evidence="13" type="ORF">ERS852448_01288</name>
</gene>
<comment type="subcellular location">
    <subcellularLocation>
        <location evidence="1">Cytoplasm</location>
    </subcellularLocation>
</comment>
<protein>
    <recommendedName>
        <fullName evidence="2">Stage 0 sporulation protein A homolog</fullName>
    </recommendedName>
</protein>
<evidence type="ECO:0000256" key="5">
    <source>
        <dbReference type="ARBA" id="ARBA00023012"/>
    </source>
</evidence>
<evidence type="ECO:0000256" key="2">
    <source>
        <dbReference type="ARBA" id="ARBA00018672"/>
    </source>
</evidence>
<keyword evidence="3" id="KW-0963">Cytoplasm</keyword>
<dbReference type="GO" id="GO:0003700">
    <property type="term" value="F:DNA-binding transcription factor activity"/>
    <property type="evidence" value="ECO:0007669"/>
    <property type="project" value="InterPro"/>
</dbReference>
<feature type="domain" description="HTH araC/xylS-type" evidence="11">
    <location>
        <begin position="236"/>
        <end position="335"/>
    </location>
</feature>
<evidence type="ECO:0000259" key="12">
    <source>
        <dbReference type="PROSITE" id="PS50110"/>
    </source>
</evidence>
<dbReference type="PROSITE" id="PS50110">
    <property type="entry name" value="RESPONSE_REGULATORY"/>
    <property type="match status" value="1"/>
</dbReference>
<sequence>MKKLIKTMIVEDERIILDDLLAIIDWKAEGFDIVATAPNGKIGLRQYELYQPELILSDIRMPLVNGLTMMKSIKLKNPSIHFLILSAFDEFDYAKDAIRLGAEDYILKTEISQEYLHEKLQTIYNKMNHETDTAITAFEKKLVDYISTPMIHCIDDLNEVFETIAAFHTPALFEQIYELSCDTVYQQFTHLGVPDKFKKPELSAYADLKEWLYKCLKDLEEIDNLVFKKQYPPIIINAHEYIYHHYMEPDLKLQTIANHVGLSSGRLSVLFKKETGRTVNDVITDTRIQKAKELLSSGRYKVYEVSELVGYKTSQYFSTIFFHQTGQYPNQYRKGLDQ</sequence>
<dbReference type="PANTHER" id="PTHR42713:SF3">
    <property type="entry name" value="TRANSCRIPTIONAL REGULATORY PROTEIN HPTR"/>
    <property type="match status" value="1"/>
</dbReference>
<dbReference type="GeneID" id="97390758"/>
<dbReference type="SUPFAM" id="SSF52172">
    <property type="entry name" value="CheY-like"/>
    <property type="match status" value="1"/>
</dbReference>
<dbReference type="Gene3D" id="1.10.10.60">
    <property type="entry name" value="Homeodomain-like"/>
    <property type="match status" value="2"/>
</dbReference>
<dbReference type="PANTHER" id="PTHR42713">
    <property type="entry name" value="HISTIDINE KINASE-RELATED"/>
    <property type="match status" value="1"/>
</dbReference>
<dbReference type="InterPro" id="IPR018060">
    <property type="entry name" value="HTH_AraC"/>
</dbReference>
<evidence type="ECO:0000256" key="9">
    <source>
        <dbReference type="ARBA" id="ARBA00024867"/>
    </source>
</evidence>
<comment type="function">
    <text evidence="9">May play the central regulatory role in sporulation. It may be an element of the effector pathway responsible for the activation of sporulation genes in response to nutritional stress. Spo0A may act in concert with spo0H (a sigma factor) to control the expression of some genes that are critical to the sporulation process.</text>
</comment>
<proteinExistence type="predicted"/>
<dbReference type="STRING" id="39490.ERS852448_01288"/>
<dbReference type="GO" id="GO:0043565">
    <property type="term" value="F:sequence-specific DNA binding"/>
    <property type="evidence" value="ECO:0007669"/>
    <property type="project" value="InterPro"/>
</dbReference>
<dbReference type="Gene3D" id="3.40.50.2300">
    <property type="match status" value="1"/>
</dbReference>
<evidence type="ECO:0000256" key="3">
    <source>
        <dbReference type="ARBA" id="ARBA00022490"/>
    </source>
</evidence>
<dbReference type="Pfam" id="PF00072">
    <property type="entry name" value="Response_reg"/>
    <property type="match status" value="1"/>
</dbReference>
<evidence type="ECO:0000256" key="1">
    <source>
        <dbReference type="ARBA" id="ARBA00004496"/>
    </source>
</evidence>
<dbReference type="RefSeq" id="WP_022036082.1">
    <property type="nucleotide sequence ID" value="NZ_CAXUGT010000015.1"/>
</dbReference>
<evidence type="ECO:0000256" key="6">
    <source>
        <dbReference type="ARBA" id="ARBA00023015"/>
    </source>
</evidence>
<dbReference type="CDD" id="cd17536">
    <property type="entry name" value="REC_YesN-like"/>
    <property type="match status" value="1"/>
</dbReference>
<keyword evidence="7" id="KW-0238">DNA-binding</keyword>
<keyword evidence="6" id="KW-0805">Transcription regulation</keyword>
<dbReference type="GO" id="GO:0000160">
    <property type="term" value="P:phosphorelay signal transduction system"/>
    <property type="evidence" value="ECO:0007669"/>
    <property type="project" value="UniProtKB-KW"/>
</dbReference>
<dbReference type="PROSITE" id="PS01124">
    <property type="entry name" value="HTH_ARAC_FAMILY_2"/>
    <property type="match status" value="1"/>
</dbReference>
<evidence type="ECO:0000256" key="8">
    <source>
        <dbReference type="ARBA" id="ARBA00023163"/>
    </source>
</evidence>
<dbReference type="EMBL" id="CYYA01000007">
    <property type="protein sequence ID" value="CUM96941.1"/>
    <property type="molecule type" value="Genomic_DNA"/>
</dbReference>
<keyword evidence="4 10" id="KW-0597">Phosphoprotein</keyword>
<dbReference type="Proteomes" id="UP000095492">
    <property type="component" value="Unassembled WGS sequence"/>
</dbReference>
<evidence type="ECO:0000259" key="11">
    <source>
        <dbReference type="PROSITE" id="PS01124"/>
    </source>
</evidence>
<feature type="modified residue" description="4-aspartylphosphate" evidence="10">
    <location>
        <position position="58"/>
    </location>
</feature>
<name>A0A173T2R9_EUBRA</name>
<keyword evidence="5" id="KW-0902">Two-component regulatory system</keyword>
<dbReference type="SUPFAM" id="SSF46689">
    <property type="entry name" value="Homeodomain-like"/>
    <property type="match status" value="2"/>
</dbReference>
<dbReference type="InterPro" id="IPR009057">
    <property type="entry name" value="Homeodomain-like_sf"/>
</dbReference>
<evidence type="ECO:0000313" key="13">
    <source>
        <dbReference type="EMBL" id="CUM96941.1"/>
    </source>
</evidence>
<dbReference type="InterPro" id="IPR051552">
    <property type="entry name" value="HptR"/>
</dbReference>
<evidence type="ECO:0000256" key="4">
    <source>
        <dbReference type="ARBA" id="ARBA00022553"/>
    </source>
</evidence>
<dbReference type="SMART" id="SM00448">
    <property type="entry name" value="REC"/>
    <property type="match status" value="1"/>
</dbReference>
<dbReference type="InterPro" id="IPR001789">
    <property type="entry name" value="Sig_transdc_resp-reg_receiver"/>
</dbReference>
<dbReference type="GO" id="GO:0005737">
    <property type="term" value="C:cytoplasm"/>
    <property type="evidence" value="ECO:0007669"/>
    <property type="project" value="UniProtKB-SubCell"/>
</dbReference>
<accession>A0A173T2R9</accession>
<dbReference type="InterPro" id="IPR011006">
    <property type="entry name" value="CheY-like_superfamily"/>
</dbReference>
<evidence type="ECO:0000256" key="7">
    <source>
        <dbReference type="ARBA" id="ARBA00023125"/>
    </source>
</evidence>
<evidence type="ECO:0000313" key="14">
    <source>
        <dbReference type="Proteomes" id="UP000095492"/>
    </source>
</evidence>
<keyword evidence="8" id="KW-0804">Transcription</keyword>
<dbReference type="OrthoDB" id="9779069at2"/>
<dbReference type="AlphaFoldDB" id="A0A173T2R9"/>
<dbReference type="SMART" id="SM00342">
    <property type="entry name" value="HTH_ARAC"/>
    <property type="match status" value="1"/>
</dbReference>